<evidence type="ECO:0000313" key="2">
    <source>
        <dbReference type="Proteomes" id="UP000254968"/>
    </source>
</evidence>
<keyword evidence="2" id="KW-1185">Reference proteome</keyword>
<proteinExistence type="predicted"/>
<evidence type="ECO:0000313" key="1">
    <source>
        <dbReference type="EMBL" id="STX27691.1"/>
    </source>
</evidence>
<dbReference type="Proteomes" id="UP000254968">
    <property type="component" value="Unassembled WGS sequence"/>
</dbReference>
<gene>
    <name evidence="1" type="ORF">NCTC13315_00198</name>
</gene>
<organism evidence="1 2">
    <name type="scientific">Legionella beliardensis</name>
    <dbReference type="NCBI Taxonomy" id="91822"/>
    <lineage>
        <taxon>Bacteria</taxon>
        <taxon>Pseudomonadati</taxon>
        <taxon>Pseudomonadota</taxon>
        <taxon>Gammaproteobacteria</taxon>
        <taxon>Legionellales</taxon>
        <taxon>Legionellaceae</taxon>
        <taxon>Legionella</taxon>
    </lineage>
</organism>
<dbReference type="OrthoDB" id="5643559at2"/>
<sequence length="196" mass="22169">MKQELINKLKKINPVDENGVPKNKGNCQWSAIEGARVLLEGVEPTEIPNVEPNATDPTNQVHDNHNSDYITSKDSGELFEKIKELKEGELLLVSLECDDIDHAYLIYKDDDGAHLVDPDRQIFVKLTQPKDFLQRVKGWDDIETLNYLNGKTNSISSSFKDKVKADVCFLNKAAVEFNPLPKYGSEEPTSRYQSTM</sequence>
<protein>
    <submittedName>
        <fullName evidence="1">Uncharacterized protein</fullName>
    </submittedName>
</protein>
<accession>A0A378HYS8</accession>
<dbReference type="AlphaFoldDB" id="A0A378HYS8"/>
<dbReference type="EMBL" id="UGNV01000001">
    <property type="protein sequence ID" value="STX27691.1"/>
    <property type="molecule type" value="Genomic_DNA"/>
</dbReference>
<reference evidence="1 2" key="1">
    <citation type="submission" date="2018-06" db="EMBL/GenBank/DDBJ databases">
        <authorList>
            <consortium name="Pathogen Informatics"/>
            <person name="Doyle S."/>
        </authorList>
    </citation>
    <scope>NUCLEOTIDE SEQUENCE [LARGE SCALE GENOMIC DNA]</scope>
    <source>
        <strain evidence="1 2">NCTC13315</strain>
    </source>
</reference>
<dbReference type="RefSeq" id="WP_115301487.1">
    <property type="nucleotide sequence ID" value="NZ_CAAAHO010000003.1"/>
</dbReference>
<name>A0A378HYS8_9GAMM</name>